<dbReference type="InterPro" id="IPR045584">
    <property type="entry name" value="Pilin-like"/>
</dbReference>
<gene>
    <name evidence="3" type="ORF">J2X21_004566</name>
</gene>
<sequence length="162" mass="17786">MIASRPSSEAGFTLIEMMVVCAMLSVLAFAALPMAEVATARWKERELRAALLEIRAGLDAYKRAFDEMNPVRQPGVSGYPPSLDALEQGLLDSRDGGAPRQIRFLRQLPRDPFAPEGLTAQQSWALRAYDSPAHAPRAGADVYDVHSKSERVGTNGIPLKHW</sequence>
<dbReference type="Proteomes" id="UP001180825">
    <property type="component" value="Unassembled WGS sequence"/>
</dbReference>
<keyword evidence="2" id="KW-1133">Transmembrane helix</keyword>
<keyword evidence="2" id="KW-0472">Membrane</keyword>
<evidence type="ECO:0000313" key="4">
    <source>
        <dbReference type="Proteomes" id="UP001180825"/>
    </source>
</evidence>
<dbReference type="Gene3D" id="3.30.700.10">
    <property type="entry name" value="Glycoprotein, Type 4 Pilin"/>
    <property type="match status" value="1"/>
</dbReference>
<dbReference type="PRINTS" id="PR00813">
    <property type="entry name" value="BCTERIALGSPG"/>
</dbReference>
<protein>
    <submittedName>
        <fullName evidence="3">General secretion pathway protein G</fullName>
    </submittedName>
</protein>
<comment type="caution">
    <text evidence="3">The sequence shown here is derived from an EMBL/GenBank/DDBJ whole genome shotgun (WGS) entry which is preliminary data.</text>
</comment>
<dbReference type="SUPFAM" id="SSF54523">
    <property type="entry name" value="Pili subunits"/>
    <property type="match status" value="1"/>
</dbReference>
<evidence type="ECO:0000313" key="3">
    <source>
        <dbReference type="EMBL" id="MDR7335401.1"/>
    </source>
</evidence>
<reference evidence="3 4" key="1">
    <citation type="submission" date="2023-07" db="EMBL/GenBank/DDBJ databases">
        <title>Sorghum-associated microbial communities from plants grown in Nebraska, USA.</title>
        <authorList>
            <person name="Schachtman D."/>
        </authorList>
    </citation>
    <scope>NUCLEOTIDE SEQUENCE [LARGE SCALE GENOMIC DNA]</scope>
    <source>
        <strain evidence="3 4">BE316</strain>
    </source>
</reference>
<accession>A0ABU2ADX0</accession>
<keyword evidence="1" id="KW-0488">Methylation</keyword>
<proteinExistence type="predicted"/>
<dbReference type="InterPro" id="IPR000983">
    <property type="entry name" value="Bac_GSPG_pilin"/>
</dbReference>
<dbReference type="RefSeq" id="WP_310332406.1">
    <property type="nucleotide sequence ID" value="NZ_JAVDXV010000010.1"/>
</dbReference>
<evidence type="ECO:0000256" key="2">
    <source>
        <dbReference type="SAM" id="Phobius"/>
    </source>
</evidence>
<feature type="transmembrane region" description="Helical" evidence="2">
    <location>
        <begin position="12"/>
        <end position="35"/>
    </location>
</feature>
<dbReference type="Pfam" id="PF07963">
    <property type="entry name" value="N_methyl"/>
    <property type="match status" value="1"/>
</dbReference>
<keyword evidence="4" id="KW-1185">Reference proteome</keyword>
<keyword evidence="2" id="KW-0812">Transmembrane</keyword>
<dbReference type="NCBIfam" id="TIGR02532">
    <property type="entry name" value="IV_pilin_GFxxxE"/>
    <property type="match status" value="1"/>
</dbReference>
<name>A0ABU2ADX0_9BURK</name>
<evidence type="ECO:0000256" key="1">
    <source>
        <dbReference type="ARBA" id="ARBA00022481"/>
    </source>
</evidence>
<dbReference type="EMBL" id="JAVDXV010000010">
    <property type="protein sequence ID" value="MDR7335401.1"/>
    <property type="molecule type" value="Genomic_DNA"/>
</dbReference>
<dbReference type="InterPro" id="IPR012902">
    <property type="entry name" value="N_methyl_site"/>
</dbReference>
<organism evidence="3 4">
    <name type="scientific">Roseateles asaccharophilus</name>
    <dbReference type="NCBI Taxonomy" id="582607"/>
    <lineage>
        <taxon>Bacteria</taxon>
        <taxon>Pseudomonadati</taxon>
        <taxon>Pseudomonadota</taxon>
        <taxon>Betaproteobacteria</taxon>
        <taxon>Burkholderiales</taxon>
        <taxon>Sphaerotilaceae</taxon>
        <taxon>Roseateles</taxon>
    </lineage>
</organism>